<reference evidence="3 4" key="1">
    <citation type="journal article" date="2019" name="ACS Chem. Biol.">
        <title>Identification and Mobilization of a Cryptic Antibiotic Biosynthesis Gene Locus from a Human-Pathogenic Nocardia Isolate.</title>
        <authorList>
            <person name="Herisse M."/>
            <person name="Ishida K."/>
            <person name="Porter J.L."/>
            <person name="Howden B."/>
            <person name="Hertweck C."/>
            <person name="Stinear T.P."/>
            <person name="Pidot S.J."/>
        </authorList>
    </citation>
    <scope>NUCLEOTIDE SEQUENCE [LARGE SCALE GENOMIC DNA]</scope>
    <source>
        <strain evidence="3 4">AUSMDU00012715</strain>
    </source>
</reference>
<dbReference type="RefSeq" id="WP_167491910.1">
    <property type="nucleotide sequence ID" value="NZ_CP046173.1"/>
</dbReference>
<dbReference type="Pfam" id="PF13622">
    <property type="entry name" value="4HBT_3"/>
    <property type="match status" value="1"/>
</dbReference>
<dbReference type="AlphaFoldDB" id="A0A6G9ZGG2"/>
<dbReference type="Proteomes" id="UP000500953">
    <property type="component" value="Chromosome"/>
</dbReference>
<gene>
    <name evidence="3" type="ORF">F6W96_30300</name>
</gene>
<organism evidence="3 4">
    <name type="scientific">Nocardia terpenica</name>
    <dbReference type="NCBI Taxonomy" id="455432"/>
    <lineage>
        <taxon>Bacteria</taxon>
        <taxon>Bacillati</taxon>
        <taxon>Actinomycetota</taxon>
        <taxon>Actinomycetes</taxon>
        <taxon>Mycobacteriales</taxon>
        <taxon>Nocardiaceae</taxon>
        <taxon>Nocardia</taxon>
    </lineage>
</organism>
<evidence type="ECO:0000259" key="2">
    <source>
        <dbReference type="Pfam" id="PF13622"/>
    </source>
</evidence>
<evidence type="ECO:0000313" key="4">
    <source>
        <dbReference type="Proteomes" id="UP000500953"/>
    </source>
</evidence>
<protein>
    <recommendedName>
        <fullName evidence="2">Acyl-CoA thioesterase-like N-terminal HotDog domain-containing protein</fullName>
    </recommendedName>
</protein>
<evidence type="ECO:0000256" key="1">
    <source>
        <dbReference type="SAM" id="MobiDB-lite"/>
    </source>
</evidence>
<feature type="region of interest" description="Disordered" evidence="1">
    <location>
        <begin position="1"/>
        <end position="27"/>
    </location>
</feature>
<name>A0A6G9ZGG2_9NOCA</name>
<accession>A0A6G9ZGG2</accession>
<feature type="domain" description="Acyl-CoA thioesterase-like N-terminal HotDog" evidence="2">
    <location>
        <begin position="16"/>
        <end position="78"/>
    </location>
</feature>
<dbReference type="EMBL" id="CP046173">
    <property type="protein sequence ID" value="QIS24544.1"/>
    <property type="molecule type" value="Genomic_DNA"/>
</dbReference>
<feature type="region of interest" description="Disordered" evidence="1">
    <location>
        <begin position="74"/>
        <end position="109"/>
    </location>
</feature>
<dbReference type="InterPro" id="IPR049449">
    <property type="entry name" value="TesB_ACOT8-like_N"/>
</dbReference>
<evidence type="ECO:0000313" key="3">
    <source>
        <dbReference type="EMBL" id="QIS24544.1"/>
    </source>
</evidence>
<sequence length="109" mass="11448">MPRTRDCFIRPSPPGGPWSPDAQHGGAPSALLGHVIEQHAPRRGFRVARMTVDMLGPVPISPLRAEVRVVRPSHACSTGGDRSGAVPRSCCSAPAERGQPIGSALRIGP</sequence>
<proteinExistence type="predicted"/>